<dbReference type="RefSeq" id="WP_142532133.1">
    <property type="nucleotide sequence ID" value="NZ_FXTB01000001.1"/>
</dbReference>
<evidence type="ECO:0000313" key="1">
    <source>
        <dbReference type="EMBL" id="SMO43641.1"/>
    </source>
</evidence>
<proteinExistence type="predicted"/>
<dbReference type="InterPro" id="IPR036280">
    <property type="entry name" value="Multihaem_cyt_sf"/>
</dbReference>
<dbReference type="Gene3D" id="1.10.1130.10">
    <property type="entry name" value="Flavocytochrome C3, Chain A"/>
    <property type="match status" value="1"/>
</dbReference>
<dbReference type="OrthoDB" id="9777268at2"/>
<dbReference type="AlphaFoldDB" id="A0A521B9D6"/>
<dbReference type="EMBL" id="FXTB01000001">
    <property type="protein sequence ID" value="SMO43641.1"/>
    <property type="molecule type" value="Genomic_DNA"/>
</dbReference>
<accession>A0A521B9D6</accession>
<dbReference type="PROSITE" id="PS51257">
    <property type="entry name" value="PROKAR_LIPOPROTEIN"/>
    <property type="match status" value="1"/>
</dbReference>
<organism evidence="1 2">
    <name type="scientific">Saccharicrinis carchari</name>
    <dbReference type="NCBI Taxonomy" id="1168039"/>
    <lineage>
        <taxon>Bacteria</taxon>
        <taxon>Pseudomonadati</taxon>
        <taxon>Bacteroidota</taxon>
        <taxon>Bacteroidia</taxon>
        <taxon>Marinilabiliales</taxon>
        <taxon>Marinilabiliaceae</taxon>
        <taxon>Saccharicrinis</taxon>
    </lineage>
</organism>
<keyword evidence="2" id="KW-1185">Reference proteome</keyword>
<sequence length="345" mass="36568">MKYTTFFKFILSGFICALLATSCTKEGPVGAAGADGTNGVDGNQSCLTCHSQASVDALATQYAASSHANPGFELGYAGIRQGCMECHSHEGFTSYTMGYYPSSNLDFASKISCGTCHGDHQSLEEGISAPMRTTASVLSKADGTTVFDFEGSSNTCANCHQSRSNGNLYADVDSVWNNDGSFAFSVHADSVYLSSTHASPHYTTMTNNIFGVGGYTNETGKVMDAHKKAGCVGCHMGEAESGKLNGGHTMLASVTSCTACHTDATNFDIGGVQTKTNQAEEAIAQALVEKGILDESHNAVVGVYHKDVFEAYWNYKIIHYDGSAGVHNPDYTELLLNHAKEKLGL</sequence>
<dbReference type="SUPFAM" id="SSF48695">
    <property type="entry name" value="Multiheme cytochromes"/>
    <property type="match status" value="1"/>
</dbReference>
<gene>
    <name evidence="1" type="ORF">SAMN06265379_101800</name>
</gene>
<dbReference type="Proteomes" id="UP000319040">
    <property type="component" value="Unassembled WGS sequence"/>
</dbReference>
<protein>
    <submittedName>
        <fullName evidence="1">Uncharacterized protein</fullName>
    </submittedName>
</protein>
<name>A0A521B9D6_SACCC</name>
<reference evidence="1 2" key="1">
    <citation type="submission" date="2017-05" db="EMBL/GenBank/DDBJ databases">
        <authorList>
            <person name="Varghese N."/>
            <person name="Submissions S."/>
        </authorList>
    </citation>
    <scope>NUCLEOTIDE SEQUENCE [LARGE SCALE GENOMIC DNA]</scope>
    <source>
        <strain evidence="1 2">DSM 27040</strain>
    </source>
</reference>
<evidence type="ECO:0000313" key="2">
    <source>
        <dbReference type="Proteomes" id="UP000319040"/>
    </source>
</evidence>